<evidence type="ECO:0000256" key="5">
    <source>
        <dbReference type="RuleBase" id="RU003750"/>
    </source>
</evidence>
<dbReference type="HOGENOM" id="CLU_035066_2_0_1"/>
<dbReference type="STRING" id="126957.T1IL50"/>
<protein>
    <recommendedName>
        <fullName evidence="9">Ethanolaminephosphotransferase 1</fullName>
    </recommendedName>
</protein>
<dbReference type="PANTHER" id="PTHR10414">
    <property type="entry name" value="ETHANOLAMINEPHOSPHOTRANSFERASE"/>
    <property type="match status" value="1"/>
</dbReference>
<keyword evidence="8" id="KW-1185">Reference proteome</keyword>
<dbReference type="EnsemblMetazoa" id="SMAR001669-RA">
    <property type="protein sequence ID" value="SMAR001669-PA"/>
    <property type="gene ID" value="SMAR001669"/>
</dbReference>
<feature type="transmembrane region" description="Helical" evidence="6">
    <location>
        <begin position="46"/>
        <end position="67"/>
    </location>
</feature>
<evidence type="ECO:0000256" key="2">
    <source>
        <dbReference type="ARBA" id="ARBA00010441"/>
    </source>
</evidence>
<keyword evidence="3 5" id="KW-0808">Transferase</keyword>
<feature type="transmembrane region" description="Helical" evidence="6">
    <location>
        <begin position="259"/>
        <end position="276"/>
    </location>
</feature>
<dbReference type="PROSITE" id="PS00379">
    <property type="entry name" value="CDP_ALCOHOL_P_TRANSF"/>
    <property type="match status" value="1"/>
</dbReference>
<evidence type="ECO:0000313" key="8">
    <source>
        <dbReference type="Proteomes" id="UP000014500"/>
    </source>
</evidence>
<feature type="transmembrane region" description="Helical" evidence="6">
    <location>
        <begin position="339"/>
        <end position="360"/>
    </location>
</feature>
<sequence>MASLYLSSEHLTGFEHYKYSALDTSPLSNYIMHPFWNAVVKLCPSWLAPNVLTFTGFLLTVVNFITFSYYDFSFYAPAAIPSLIWLIVAINHFLAHSLDGIDGKQARRTRSSSPLGELFDHGLDSWSTIFTPTCLYSVFGRSDYSISPLRFYFCLWSVFFTFISSHWEKYNTGVLYLPWGYDFSLILAFITYLITFSQGVTFWHHTIPVINMSTGTCLELFLHLGAYGLSLPVSLYNIYVSYRDKTGKMRTLYEANRPLVSTLVFFCICTVWVTYSPVDIISHHPRCFYLLMGTVFSNISCRLIVSQMSNTRCALLNYMMLPVAVVTFLSIQHFPGEVFLLYLVTLCTIIAHSHYGVVVVRQMCQHFNLYCFQLKRPSSE</sequence>
<dbReference type="AlphaFoldDB" id="T1IL50"/>
<evidence type="ECO:0008006" key="9">
    <source>
        <dbReference type="Google" id="ProtNLM"/>
    </source>
</evidence>
<evidence type="ECO:0000256" key="1">
    <source>
        <dbReference type="ARBA" id="ARBA00004370"/>
    </source>
</evidence>
<keyword evidence="6" id="KW-0812">Transmembrane</keyword>
<proteinExistence type="inferred from homology"/>
<feature type="transmembrane region" description="Helical" evidence="6">
    <location>
        <begin position="149"/>
        <end position="167"/>
    </location>
</feature>
<dbReference type="GO" id="GO:0006646">
    <property type="term" value="P:phosphatidylethanolamine biosynthetic process"/>
    <property type="evidence" value="ECO:0007669"/>
    <property type="project" value="TreeGrafter"/>
</dbReference>
<organism evidence="7 8">
    <name type="scientific">Strigamia maritima</name>
    <name type="common">European centipede</name>
    <name type="synonym">Geophilus maritimus</name>
    <dbReference type="NCBI Taxonomy" id="126957"/>
    <lineage>
        <taxon>Eukaryota</taxon>
        <taxon>Metazoa</taxon>
        <taxon>Ecdysozoa</taxon>
        <taxon>Arthropoda</taxon>
        <taxon>Myriapoda</taxon>
        <taxon>Chilopoda</taxon>
        <taxon>Pleurostigmophora</taxon>
        <taxon>Geophilomorpha</taxon>
        <taxon>Linotaeniidae</taxon>
        <taxon>Strigamia</taxon>
    </lineage>
</organism>
<comment type="similarity">
    <text evidence="2 5">Belongs to the CDP-alcohol phosphatidyltransferase class-I family.</text>
</comment>
<dbReference type="GO" id="GO:0004307">
    <property type="term" value="F:ethanolaminephosphotransferase activity"/>
    <property type="evidence" value="ECO:0007669"/>
    <property type="project" value="TreeGrafter"/>
</dbReference>
<dbReference type="PANTHER" id="PTHR10414:SF71">
    <property type="entry name" value="FI05338P"/>
    <property type="match status" value="1"/>
</dbReference>
<comment type="subcellular location">
    <subcellularLocation>
        <location evidence="1">Membrane</location>
    </subcellularLocation>
</comment>
<dbReference type="InterPro" id="IPR043130">
    <property type="entry name" value="CDP-OH_PTrfase_TM_dom"/>
</dbReference>
<dbReference type="Gene3D" id="1.20.120.1760">
    <property type="match status" value="1"/>
</dbReference>
<dbReference type="Pfam" id="PF01066">
    <property type="entry name" value="CDP-OH_P_transf"/>
    <property type="match status" value="1"/>
</dbReference>
<feature type="transmembrane region" description="Helical" evidence="6">
    <location>
        <begin position="288"/>
        <end position="305"/>
    </location>
</feature>
<dbReference type="PIRSF" id="PIRSF015665">
    <property type="entry name" value="CHOPT"/>
    <property type="match status" value="1"/>
</dbReference>
<dbReference type="InterPro" id="IPR048254">
    <property type="entry name" value="CDP_ALCOHOL_P_TRANSF_CS"/>
</dbReference>
<reference evidence="7" key="2">
    <citation type="submission" date="2015-02" db="UniProtKB">
        <authorList>
            <consortium name="EnsemblMetazoa"/>
        </authorList>
    </citation>
    <scope>IDENTIFICATION</scope>
</reference>
<dbReference type="PhylomeDB" id="T1IL50"/>
<reference evidence="8" key="1">
    <citation type="submission" date="2011-05" db="EMBL/GenBank/DDBJ databases">
        <authorList>
            <person name="Richards S.R."/>
            <person name="Qu J."/>
            <person name="Jiang H."/>
            <person name="Jhangiani S.N."/>
            <person name="Agravi P."/>
            <person name="Goodspeed R."/>
            <person name="Gross S."/>
            <person name="Mandapat C."/>
            <person name="Jackson L."/>
            <person name="Mathew T."/>
            <person name="Pu L."/>
            <person name="Thornton R."/>
            <person name="Saada N."/>
            <person name="Wilczek-Boney K.B."/>
            <person name="Lee S."/>
            <person name="Kovar C."/>
            <person name="Wu Y."/>
            <person name="Scherer S.E."/>
            <person name="Worley K.C."/>
            <person name="Muzny D.M."/>
            <person name="Gibbs R."/>
        </authorList>
    </citation>
    <scope>NUCLEOTIDE SEQUENCE</scope>
    <source>
        <strain evidence="8">Brora</strain>
    </source>
</reference>
<evidence type="ECO:0000256" key="6">
    <source>
        <dbReference type="SAM" id="Phobius"/>
    </source>
</evidence>
<dbReference type="EMBL" id="AFFK01016058">
    <property type="status" value="NOT_ANNOTATED_CDS"/>
    <property type="molecule type" value="Genomic_DNA"/>
</dbReference>
<dbReference type="FunFam" id="1.20.120.1760:FF:000016">
    <property type="entry name" value="ethanolaminephosphotransferase 1"/>
    <property type="match status" value="1"/>
</dbReference>
<evidence type="ECO:0000256" key="3">
    <source>
        <dbReference type="ARBA" id="ARBA00022679"/>
    </source>
</evidence>
<dbReference type="Proteomes" id="UP000014500">
    <property type="component" value="Unassembled WGS sequence"/>
</dbReference>
<name>T1IL50_STRMM</name>
<dbReference type="GO" id="GO:0005789">
    <property type="term" value="C:endoplasmic reticulum membrane"/>
    <property type="evidence" value="ECO:0007669"/>
    <property type="project" value="TreeGrafter"/>
</dbReference>
<evidence type="ECO:0000313" key="7">
    <source>
        <dbReference type="EnsemblMetazoa" id="SMAR001669-PA"/>
    </source>
</evidence>
<feature type="transmembrane region" description="Helical" evidence="6">
    <location>
        <begin position="220"/>
        <end position="239"/>
    </location>
</feature>
<feature type="transmembrane region" description="Helical" evidence="6">
    <location>
        <begin position="74"/>
        <end position="94"/>
    </location>
</feature>
<dbReference type="OMA" id="RMYFILW"/>
<keyword evidence="6" id="KW-1133">Transmembrane helix</keyword>
<feature type="transmembrane region" description="Helical" evidence="6">
    <location>
        <begin position="314"/>
        <end position="333"/>
    </location>
</feature>
<dbReference type="GO" id="GO:0005794">
    <property type="term" value="C:Golgi apparatus"/>
    <property type="evidence" value="ECO:0007669"/>
    <property type="project" value="TreeGrafter"/>
</dbReference>
<dbReference type="InterPro" id="IPR000462">
    <property type="entry name" value="CDP-OH_P_trans"/>
</dbReference>
<dbReference type="InterPro" id="IPR014472">
    <property type="entry name" value="CHOPT"/>
</dbReference>
<accession>T1IL50</accession>
<feature type="transmembrane region" description="Helical" evidence="6">
    <location>
        <begin position="179"/>
        <end position="200"/>
    </location>
</feature>
<keyword evidence="4 6" id="KW-0472">Membrane</keyword>
<evidence type="ECO:0000256" key="4">
    <source>
        <dbReference type="ARBA" id="ARBA00023136"/>
    </source>
</evidence>
<dbReference type="eggNOG" id="KOG2877">
    <property type="taxonomic scope" value="Eukaryota"/>
</dbReference>